<dbReference type="PATRIC" id="fig|1458461.3.peg.971"/>
<dbReference type="HOGENOM" id="CLU_508717_0_0_5"/>
<comment type="similarity">
    <text evidence="1">Belongs to the 'GDXG' lipolytic enzyme family.</text>
</comment>
<dbReference type="Gene3D" id="3.40.50.1820">
    <property type="entry name" value="alpha/beta hydrolase"/>
    <property type="match status" value="1"/>
</dbReference>
<evidence type="ECO:0000256" key="1">
    <source>
        <dbReference type="ARBA" id="ARBA00010515"/>
    </source>
</evidence>
<keyword evidence="2 4" id="KW-0378">Hydrolase</keyword>
<accession>X5ML59</accession>
<dbReference type="InterPro" id="IPR013094">
    <property type="entry name" value="AB_hydrolase_3"/>
</dbReference>
<name>X5ML59_9HYPH</name>
<sequence length="535" mass="58121">MQQASGLDNLGAEVTPATGLPVTGVWIAQPDTRADARIVLYVYGGTFSLNRGPMQEIVACRIATHARARVLLFDYSLAPEQPFPLAIEDVTATYLSLLEQGHDPSKIVVMGDTSGAGIALAALISLRDQQHPMPAGFVALTPLADLTFSGGSYVSNIRSNGSTSDVELIMTLAFDYLQGADPRHPLASPVLADLAGMPEIEIHADVKDVLYDDAIMLAEKLRSTGGKVNLYEWDGLADTWQRLAPLSTQSTAALARIGQFVRKQTGSQAPAGKADADNLITSYQGLIKEFVQPHTRERVDEIFEWSRAHGPEWVWPFIQRRLKHGALVTQDQVERDWLTMLFTEASDGMLLLSASRHILLSNRRARDRLETETPILLKNGRLFGTTEADDEALQTALDALFQASPSHIHRAVRLEGVKGKRGHTGPTLLRGERLQQESEGRGVPPVVLLRLLTPPDTADIDETALVTWYGLSKKEAKLAAAFATGVSLAGFAKDNDVSITTVRTQFANLKAKLGASDQAAVVRQVLQAATHTSFP</sequence>
<dbReference type="InterPro" id="IPR036388">
    <property type="entry name" value="WH-like_DNA-bd_sf"/>
</dbReference>
<feature type="domain" description="HTH luxR-type" evidence="3">
    <location>
        <begin position="468"/>
        <end position="525"/>
    </location>
</feature>
<dbReference type="InterPro" id="IPR050300">
    <property type="entry name" value="GDXG_lipolytic_enzyme"/>
</dbReference>
<organism evidence="4 5">
    <name type="scientific">Candidatus Phaeomarinibacter ectocarpi</name>
    <dbReference type="NCBI Taxonomy" id="1458461"/>
    <lineage>
        <taxon>Bacteria</taxon>
        <taxon>Pseudomonadati</taxon>
        <taxon>Pseudomonadota</taxon>
        <taxon>Alphaproteobacteria</taxon>
        <taxon>Hyphomicrobiales</taxon>
        <taxon>Parvibaculaceae</taxon>
        <taxon>Candidatus Phaeomarinibacter</taxon>
    </lineage>
</organism>
<evidence type="ECO:0000256" key="2">
    <source>
        <dbReference type="ARBA" id="ARBA00022801"/>
    </source>
</evidence>
<dbReference type="STRING" id="1458461.BN1012_Phect971"/>
<dbReference type="SUPFAM" id="SSF53474">
    <property type="entry name" value="alpha/beta-Hydrolases"/>
    <property type="match status" value="1"/>
</dbReference>
<dbReference type="EMBL" id="HG966617">
    <property type="protein sequence ID" value="CDO59185.1"/>
    <property type="molecule type" value="Genomic_DNA"/>
</dbReference>
<evidence type="ECO:0000313" key="5">
    <source>
        <dbReference type="Proteomes" id="UP000032160"/>
    </source>
</evidence>
<dbReference type="AlphaFoldDB" id="X5ML59"/>
<dbReference type="Proteomes" id="UP000032160">
    <property type="component" value="Chromosome I"/>
</dbReference>
<dbReference type="RefSeq" id="WP_052535277.1">
    <property type="nucleotide sequence ID" value="NZ_HG966617.1"/>
</dbReference>
<dbReference type="EC" id="3.1.1.-" evidence="4"/>
<dbReference type="InterPro" id="IPR016032">
    <property type="entry name" value="Sig_transdc_resp-reg_C-effctor"/>
</dbReference>
<evidence type="ECO:0000313" key="4">
    <source>
        <dbReference type="EMBL" id="CDO59185.1"/>
    </source>
</evidence>
<gene>
    <name evidence="4" type="ORF">BN1012_Phect971</name>
</gene>
<dbReference type="InterPro" id="IPR029058">
    <property type="entry name" value="AB_hydrolase_fold"/>
</dbReference>
<dbReference type="KEGG" id="pect:BN1012_Phect971"/>
<dbReference type="PANTHER" id="PTHR48081:SF30">
    <property type="entry name" value="ACETYL-HYDROLASE LIPR-RELATED"/>
    <property type="match status" value="1"/>
</dbReference>
<protein>
    <submittedName>
        <fullName evidence="4">Carbohydrate esterase|CE10</fullName>
        <ecNumber evidence="4">3.1.1.-</ecNumber>
    </submittedName>
</protein>
<dbReference type="InterPro" id="IPR000792">
    <property type="entry name" value="Tscrpt_reg_LuxR_C"/>
</dbReference>
<dbReference type="GO" id="GO:0006355">
    <property type="term" value="P:regulation of DNA-templated transcription"/>
    <property type="evidence" value="ECO:0007669"/>
    <property type="project" value="InterPro"/>
</dbReference>
<proteinExistence type="inferred from homology"/>
<dbReference type="PANTHER" id="PTHR48081">
    <property type="entry name" value="AB HYDROLASE SUPERFAMILY PROTEIN C4A8.06C"/>
    <property type="match status" value="1"/>
</dbReference>
<keyword evidence="5" id="KW-1185">Reference proteome</keyword>
<dbReference type="Pfam" id="PF07859">
    <property type="entry name" value="Abhydrolase_3"/>
    <property type="match status" value="1"/>
</dbReference>
<evidence type="ECO:0000259" key="3">
    <source>
        <dbReference type="SMART" id="SM00421"/>
    </source>
</evidence>
<dbReference type="GO" id="GO:0003677">
    <property type="term" value="F:DNA binding"/>
    <property type="evidence" value="ECO:0007669"/>
    <property type="project" value="InterPro"/>
</dbReference>
<dbReference type="GO" id="GO:0004806">
    <property type="term" value="F:triacylglycerol lipase activity"/>
    <property type="evidence" value="ECO:0007669"/>
    <property type="project" value="TreeGrafter"/>
</dbReference>
<dbReference type="SMART" id="SM00421">
    <property type="entry name" value="HTH_LUXR"/>
    <property type="match status" value="1"/>
</dbReference>
<reference evidence="4 5" key="1">
    <citation type="journal article" date="2014" name="Front. Genet.">
        <title>Genome and metabolic network of "Candidatus Phaeomarinobacter ectocarpi" Ec32, a new candidate genus of Alphaproteobacteria frequently associated with brown algae.</title>
        <authorList>
            <person name="Dittami S.M."/>
            <person name="Barbeyron T."/>
            <person name="Boyen C."/>
            <person name="Cambefort J."/>
            <person name="Collet G."/>
            <person name="Delage L."/>
            <person name="Gobet A."/>
            <person name="Groisillier A."/>
            <person name="Leblanc C."/>
            <person name="Michel G."/>
            <person name="Scornet D."/>
            <person name="Siegel A."/>
            <person name="Tapia J.E."/>
            <person name="Tonon T."/>
        </authorList>
    </citation>
    <scope>NUCLEOTIDE SEQUENCE [LARGE SCALE GENOMIC DNA]</scope>
    <source>
        <strain evidence="4 5">Ec32</strain>
    </source>
</reference>
<dbReference type="Gene3D" id="1.10.10.10">
    <property type="entry name" value="Winged helix-like DNA-binding domain superfamily/Winged helix DNA-binding domain"/>
    <property type="match status" value="1"/>
</dbReference>
<dbReference type="SUPFAM" id="SSF46894">
    <property type="entry name" value="C-terminal effector domain of the bipartite response regulators"/>
    <property type="match status" value="1"/>
</dbReference>